<dbReference type="PROSITE" id="PS51257">
    <property type="entry name" value="PROKAR_LIPOPROTEIN"/>
    <property type="match status" value="1"/>
</dbReference>
<dbReference type="InterPro" id="IPR006059">
    <property type="entry name" value="SBP"/>
</dbReference>
<name>A0AB72Z1E9_9BIFI</name>
<dbReference type="Proteomes" id="UP000003457">
    <property type="component" value="Unassembled WGS sequence"/>
</dbReference>
<organism evidence="1 2">
    <name type="scientific">Bifidobacterium dentium JCVIHMP022</name>
    <dbReference type="NCBI Taxonomy" id="553191"/>
    <lineage>
        <taxon>Bacteria</taxon>
        <taxon>Bacillati</taxon>
        <taxon>Actinomycetota</taxon>
        <taxon>Actinomycetes</taxon>
        <taxon>Bifidobacteriales</taxon>
        <taxon>Bifidobacteriaceae</taxon>
        <taxon>Bifidobacterium</taxon>
    </lineage>
</organism>
<dbReference type="AlphaFoldDB" id="A0AB72Z1E9"/>
<dbReference type="EMBL" id="AEHJ01000018">
    <property type="protein sequence ID" value="EFO77824.1"/>
    <property type="molecule type" value="Genomic_DNA"/>
</dbReference>
<evidence type="ECO:0000313" key="2">
    <source>
        <dbReference type="Proteomes" id="UP000003457"/>
    </source>
</evidence>
<accession>A0AB72Z1E9</accession>
<dbReference type="InterPro" id="IPR050490">
    <property type="entry name" value="Bact_solute-bd_prot1"/>
</dbReference>
<reference evidence="1 2" key="1">
    <citation type="submission" date="2010-10" db="EMBL/GenBank/DDBJ databases">
        <authorList>
            <person name="Durkin A.S."/>
            <person name="Madupu R."/>
            <person name="Torralba M."/>
            <person name="Gillis M."/>
            <person name="Methe B."/>
            <person name="Sutton G."/>
            <person name="Nelson K.E."/>
        </authorList>
    </citation>
    <scope>NUCLEOTIDE SEQUENCE [LARGE SCALE GENOMIC DNA]</scope>
    <source>
        <strain evidence="1 2">JCVIHMP022</strain>
    </source>
</reference>
<dbReference type="SUPFAM" id="SSF53850">
    <property type="entry name" value="Periplasmic binding protein-like II"/>
    <property type="match status" value="1"/>
</dbReference>
<proteinExistence type="predicted"/>
<dbReference type="Gene3D" id="3.40.190.10">
    <property type="entry name" value="Periplasmic binding protein-like II"/>
    <property type="match status" value="1"/>
</dbReference>
<comment type="caution">
    <text evidence="1">The sequence shown here is derived from an EMBL/GenBank/DDBJ whole genome shotgun (WGS) entry which is preliminary data.</text>
</comment>
<evidence type="ECO:0000313" key="1">
    <source>
        <dbReference type="EMBL" id="EFO77824.1"/>
    </source>
</evidence>
<dbReference type="RefSeq" id="WP_003843102.1">
    <property type="nucleotide sequence ID" value="NZ_AEHJ01000018.1"/>
</dbReference>
<dbReference type="PANTHER" id="PTHR43649">
    <property type="entry name" value="ARABINOSE-BINDING PROTEIN-RELATED"/>
    <property type="match status" value="1"/>
</dbReference>
<protein>
    <submittedName>
        <fullName evidence="1">ABC transporter, solute-binding protein</fullName>
    </submittedName>
</protein>
<dbReference type="Pfam" id="PF13416">
    <property type="entry name" value="SBP_bac_8"/>
    <property type="match status" value="1"/>
</dbReference>
<sequence>MEEKGSMMNRTIKAAVGMIAIAVMSVGTLAACGSDSSSSDGKGKVYYLNFKPEANDAWQALAKKYTKKTGVEVKVQTAASGTYEQTLKSEIAKSEAPTLFQVNGPVGYQNWKSYTADMSDTEPYKELIDQSVALKDGDKVVGVPYAMETYGIIYNKDILNKYIATDGAKIKSVDDIDNFDTLKAVADDMQAKKDELGIKGAFTSAGFDSSSDWRFKTHLANLPLYYEFKQDKITEQPETIKGTYLPQYKQIFDLYLKDSTTEPTQLSSKTGDDATSEFSLGEAAFYQNGTWAWSDLNKNGMKADSLGMLPIYIGVKGEEKQGLATGSENYWCINDKASDADKKATKDFLKWVITDKDGIESISSDMGLTTPFKTFSDVKSDNPLTQAAVEDQNSGKTAVSWNFTMMPSEEWKNKLGSALLEYAQGTGDWNAVKTAFVDGWKTEYDAAH</sequence>
<gene>
    <name evidence="1" type="ORF">HMPREF9003_1509</name>
</gene>
<dbReference type="PANTHER" id="PTHR43649:SF12">
    <property type="entry name" value="DIACETYLCHITOBIOSE BINDING PROTEIN DASA"/>
    <property type="match status" value="1"/>
</dbReference>